<proteinExistence type="predicted"/>
<dbReference type="SUPFAM" id="SSF55469">
    <property type="entry name" value="FMN-dependent nitroreductase-like"/>
    <property type="match status" value="1"/>
</dbReference>
<dbReference type="EMBL" id="LAZR01027588">
    <property type="protein sequence ID" value="KKL65272.1"/>
    <property type="molecule type" value="Genomic_DNA"/>
</dbReference>
<dbReference type="GO" id="GO:0016491">
    <property type="term" value="F:oxidoreductase activity"/>
    <property type="evidence" value="ECO:0007669"/>
    <property type="project" value="InterPro"/>
</dbReference>
<accession>A0A0F9GQC1</accession>
<evidence type="ECO:0000313" key="1">
    <source>
        <dbReference type="EMBL" id="KKL65272.1"/>
    </source>
</evidence>
<sequence length="25" mass="3172">MDFEEIIYKRRTIRRFKQDPISLDT</sequence>
<dbReference type="InterPro" id="IPR000415">
    <property type="entry name" value="Nitroreductase-like"/>
</dbReference>
<organism evidence="1">
    <name type="scientific">marine sediment metagenome</name>
    <dbReference type="NCBI Taxonomy" id="412755"/>
    <lineage>
        <taxon>unclassified sequences</taxon>
        <taxon>metagenomes</taxon>
        <taxon>ecological metagenomes</taxon>
    </lineage>
</organism>
<dbReference type="Gene3D" id="3.40.109.10">
    <property type="entry name" value="NADH Oxidase"/>
    <property type="match status" value="1"/>
</dbReference>
<evidence type="ECO:0008006" key="2">
    <source>
        <dbReference type="Google" id="ProtNLM"/>
    </source>
</evidence>
<dbReference type="AlphaFoldDB" id="A0A0F9GQC1"/>
<gene>
    <name evidence="1" type="ORF">LCGC14_2156610</name>
</gene>
<protein>
    <recommendedName>
        <fullName evidence="2">Nitroreductase domain-containing protein</fullName>
    </recommendedName>
</protein>
<comment type="caution">
    <text evidence="1">The sequence shown here is derived from an EMBL/GenBank/DDBJ whole genome shotgun (WGS) entry which is preliminary data.</text>
</comment>
<name>A0A0F9GQC1_9ZZZZ</name>
<reference evidence="1" key="1">
    <citation type="journal article" date="2015" name="Nature">
        <title>Complex archaea that bridge the gap between prokaryotes and eukaryotes.</title>
        <authorList>
            <person name="Spang A."/>
            <person name="Saw J.H."/>
            <person name="Jorgensen S.L."/>
            <person name="Zaremba-Niedzwiedzka K."/>
            <person name="Martijn J."/>
            <person name="Lind A.E."/>
            <person name="van Eijk R."/>
            <person name="Schleper C."/>
            <person name="Guy L."/>
            <person name="Ettema T.J."/>
        </authorList>
    </citation>
    <scope>NUCLEOTIDE SEQUENCE</scope>
</reference>
<feature type="non-terminal residue" evidence="1">
    <location>
        <position position="25"/>
    </location>
</feature>